<dbReference type="InterPro" id="IPR003368">
    <property type="entry name" value="POMP_repeat"/>
</dbReference>
<dbReference type="InterPro" id="IPR000719">
    <property type="entry name" value="Prot_kinase_dom"/>
</dbReference>
<dbReference type="InterPro" id="IPR017441">
    <property type="entry name" value="Protein_kinase_ATP_BS"/>
</dbReference>
<comment type="caution">
    <text evidence="16">The sequence shown here is derived from an EMBL/GenBank/DDBJ whole genome shotgun (WGS) entry which is preliminary data.</text>
</comment>
<keyword evidence="4" id="KW-0964">Secreted</keyword>
<dbReference type="CDD" id="cd13999">
    <property type="entry name" value="STKc_MAP3K-like"/>
    <property type="match status" value="1"/>
</dbReference>
<evidence type="ECO:0000256" key="6">
    <source>
        <dbReference type="ARBA" id="ARBA00022741"/>
    </source>
</evidence>
<evidence type="ECO:0000256" key="8">
    <source>
        <dbReference type="ARBA" id="ARBA00023136"/>
    </source>
</evidence>
<dbReference type="InterPro" id="IPR011050">
    <property type="entry name" value="Pectin_lyase_fold/virulence"/>
</dbReference>
<dbReference type="Proteomes" id="UP000816034">
    <property type="component" value="Unassembled WGS sequence"/>
</dbReference>
<evidence type="ECO:0000256" key="3">
    <source>
        <dbReference type="ARBA" id="ARBA00004613"/>
    </source>
</evidence>
<dbReference type="GO" id="GO:0005524">
    <property type="term" value="F:ATP binding"/>
    <property type="evidence" value="ECO:0007669"/>
    <property type="project" value="UniProtKB-UniRule"/>
</dbReference>
<evidence type="ECO:0000256" key="2">
    <source>
        <dbReference type="ARBA" id="ARBA00004442"/>
    </source>
</evidence>
<dbReference type="PANTHER" id="PTHR44329:SF298">
    <property type="entry name" value="MIXED LINEAGE KINASE DOMAIN-LIKE PROTEIN"/>
    <property type="match status" value="1"/>
</dbReference>
<reference evidence="16 17" key="1">
    <citation type="journal article" date="2018" name="BMC Genomics">
        <title>The genome of Naegleria lovaniensis, the basis for a comparative approach to unravel pathogenicity factors of the human pathogenic amoeba N. fowleri.</title>
        <authorList>
            <person name="Liechti N."/>
            <person name="Schurch N."/>
            <person name="Bruggmann R."/>
            <person name="Wittwer M."/>
        </authorList>
    </citation>
    <scope>NUCLEOTIDE SEQUENCE [LARGE SCALE GENOMIC DNA]</scope>
    <source>
        <strain evidence="16 17">ATCC 30569</strain>
    </source>
</reference>
<dbReference type="PROSITE" id="PS00108">
    <property type="entry name" value="PROTEIN_KINASE_ST"/>
    <property type="match status" value="1"/>
</dbReference>
<keyword evidence="14" id="KW-1133">Transmembrane helix</keyword>
<dbReference type="Gene3D" id="1.10.510.10">
    <property type="entry name" value="Transferase(Phosphotransferase) domain 1"/>
    <property type="match status" value="1"/>
</dbReference>
<feature type="region of interest" description="Disordered" evidence="13">
    <location>
        <begin position="952"/>
        <end position="984"/>
    </location>
</feature>
<evidence type="ECO:0000256" key="1">
    <source>
        <dbReference type="ARBA" id="ARBA00004196"/>
    </source>
</evidence>
<keyword evidence="7 12" id="KW-0067">ATP-binding</keyword>
<dbReference type="PROSITE" id="PS00107">
    <property type="entry name" value="PROTEIN_KINASE_ATP"/>
    <property type="match status" value="1"/>
</dbReference>
<name>A0AA88KNR0_NAELO</name>
<evidence type="ECO:0000256" key="5">
    <source>
        <dbReference type="ARBA" id="ARBA00022729"/>
    </source>
</evidence>
<dbReference type="Pfam" id="PF02415">
    <property type="entry name" value="Chlam_PMP"/>
    <property type="match status" value="2"/>
</dbReference>
<evidence type="ECO:0000256" key="14">
    <source>
        <dbReference type="SAM" id="Phobius"/>
    </source>
</evidence>
<dbReference type="SUPFAM" id="SSF51126">
    <property type="entry name" value="Pectin lyase-like"/>
    <property type="match status" value="1"/>
</dbReference>
<feature type="transmembrane region" description="Helical" evidence="14">
    <location>
        <begin position="859"/>
        <end position="888"/>
    </location>
</feature>
<dbReference type="GO" id="GO:0046872">
    <property type="term" value="F:metal ion binding"/>
    <property type="evidence" value="ECO:0007669"/>
    <property type="project" value="UniProtKB-KW"/>
</dbReference>
<protein>
    <recommendedName>
        <fullName evidence="15">Protein kinase domain-containing protein</fullName>
    </recommendedName>
</protein>
<keyword evidence="8 14" id="KW-0472">Membrane</keyword>
<dbReference type="GO" id="GO:0005576">
    <property type="term" value="C:extracellular region"/>
    <property type="evidence" value="ECO:0007669"/>
    <property type="project" value="UniProtKB-SubCell"/>
</dbReference>
<evidence type="ECO:0000259" key="15">
    <source>
        <dbReference type="PROSITE" id="PS50011"/>
    </source>
</evidence>
<keyword evidence="5" id="KW-0732">Signal</keyword>
<dbReference type="PROSITE" id="PS50011">
    <property type="entry name" value="PROTEIN_KINASE_DOM"/>
    <property type="match status" value="1"/>
</dbReference>
<evidence type="ECO:0000256" key="13">
    <source>
        <dbReference type="SAM" id="MobiDB-lite"/>
    </source>
</evidence>
<feature type="binding site" evidence="12">
    <location>
        <position position="1039"/>
    </location>
    <ligand>
        <name>ATP</name>
        <dbReference type="ChEBI" id="CHEBI:30616"/>
    </ligand>
</feature>
<sequence>MSSPRAHFRTKCHSYVFMVLMIQWIGLVVMMNENHQYGYGHPSSQISEKVQQVLNRILHPTEHAPRGRNNFEFSKTVRESTELNRHDDEFSAAWNTRSHRMTSNTMQEQNIFKLASDSSSSVSFTTWNAELNQYPKNLQLNFTLYVDPQSSLSLMCGFSRDRPCPLLFHALYYLNQKLERDFYNFTHTLTNFKRAIIIDIILMNDLSECSASLQSMPFPNLKYLIKIQSDPLQPLKTFLFECGQNYQVPIIGNGRLDIRVVMFHNIQLSIYQYTCVGINYIISNTKFIYTQILTNFEPCGSNIVKGDYILLENCQVFAGDLLYLFPFHYSQVMLLGMKGNGRTSLIFIQYVSQVVIKDWDFPFSTHFFQDVDTLQVLNSRIFSQSLTLNKVTNVIVQNTLFENFNGLDYASFYADFGNAVSFKNVSAENGEQFMHVQGYLSVEMSDVKVQHNDLQRITRPETNFRELNAIISITQTFRVNIVNSLFFNNTGKLGSSLYMDNIYVMDIVSSSFISNTAESGGAIYVYSFSKTYIYGRSEFKNCLFDNNSAQHSGGAVYIRMGFLILFTACDFRNNRVVFSGGAFYVGYAIRSILIDYSVFRNNTVSGTSAFESAGGAIAITYIFSSSKPQDFKPLQNALFIENSAPRGGGIYYYPRFSEGVQLRNITFVRNRATISGAAMFIAGGYQIGNDSKMVFMDNHAKYSTDVGYPIFTIQVYGKSLMDDTKHLNSEKNLNVFHHVIPGSIYEFHVEARDELDHYLPANSENLVIESQNPFVYAHKLFTHPDRIQMIFYILTNDTFFYGDQSFVNVTVTFAGEKSNMPTEVQVNIQSCPAQYKLDKVPTELGKIVYGCVEVPQTNYLLIFGIAIPLSIFTFIMGTIIAIVVTYSVKTIRRKLKKLQEKERAEHEMQQKLIDKNLIFDIDIDSEECVSGRDELSLAGWNHEMMDQQIPKIPKNMSSNSSGSKGSHSSHSKKSNSSSSKSDLEVPLLSYDPQQKEASISQINNFIIPIEDIKIERKIGEGGNGVVYLGLWRNLKVAIKSVKAFDLSEEESDEFDKEAAILSRLRHFNVVQFYGVTVTKQSKYMITEFLSKGSLDRIIYQSKNGILVLTLRKRINILIDVANGMDYLHSLKPAIIHRDLKPGNILLNEHFSSKVCDFGLVRLVGNTAQSLTKNVGTLLYLAPEIISLDNYLTSQTNMETTTSTNPQKKGNLLTKVDVYSFAIVMWELLFEKTPFLEFPLAEHGNNRMVGGAGSTYRVPILVSKGERPQVLENQEQIQKWLSTRNPQQLPDLAELKDPDEFVARYIQLMKTCWDQTPQNRPSFSQILKQLEELAKMFN</sequence>
<dbReference type="Pfam" id="PF00069">
    <property type="entry name" value="Pkinase"/>
    <property type="match status" value="1"/>
</dbReference>
<evidence type="ECO:0000256" key="12">
    <source>
        <dbReference type="PROSITE-ProRule" id="PRU10141"/>
    </source>
</evidence>
<evidence type="ECO:0000256" key="9">
    <source>
        <dbReference type="ARBA" id="ARBA00023237"/>
    </source>
</evidence>
<dbReference type="InterPro" id="IPR011009">
    <property type="entry name" value="Kinase-like_dom_sf"/>
</dbReference>
<keyword evidence="11" id="KW-0460">Magnesium</keyword>
<dbReference type="Gene3D" id="3.30.200.20">
    <property type="entry name" value="Phosphorylase Kinase, domain 1"/>
    <property type="match status" value="1"/>
</dbReference>
<dbReference type="SMART" id="SM00710">
    <property type="entry name" value="PbH1"/>
    <property type="match status" value="6"/>
</dbReference>
<dbReference type="GeneID" id="68092910"/>
<evidence type="ECO:0000256" key="7">
    <source>
        <dbReference type="ARBA" id="ARBA00022840"/>
    </source>
</evidence>
<feature type="compositionally biased region" description="Low complexity" evidence="13">
    <location>
        <begin position="957"/>
        <end position="966"/>
    </location>
</feature>
<organism evidence="16 17">
    <name type="scientific">Naegleria lovaniensis</name>
    <name type="common">Amoeba</name>
    <dbReference type="NCBI Taxonomy" id="51637"/>
    <lineage>
        <taxon>Eukaryota</taxon>
        <taxon>Discoba</taxon>
        <taxon>Heterolobosea</taxon>
        <taxon>Tetramitia</taxon>
        <taxon>Eutetramitia</taxon>
        <taxon>Vahlkampfiidae</taxon>
        <taxon>Naegleria</taxon>
    </lineage>
</organism>
<dbReference type="GO" id="GO:0004674">
    <property type="term" value="F:protein serine/threonine kinase activity"/>
    <property type="evidence" value="ECO:0007669"/>
    <property type="project" value="TreeGrafter"/>
</dbReference>
<keyword evidence="11" id="KW-0479">Metal-binding</keyword>
<evidence type="ECO:0000313" key="16">
    <source>
        <dbReference type="EMBL" id="KAG2388284.1"/>
    </source>
</evidence>
<keyword evidence="9" id="KW-0998">Cell outer membrane</keyword>
<dbReference type="SMART" id="SM00220">
    <property type="entry name" value="S_TKc"/>
    <property type="match status" value="1"/>
</dbReference>
<comment type="subcellular location">
    <subcellularLocation>
        <location evidence="1">Cell envelope</location>
    </subcellularLocation>
    <subcellularLocation>
        <location evidence="2">Cell outer membrane</location>
    </subcellularLocation>
    <subcellularLocation>
        <location evidence="3">Secreted</location>
    </subcellularLocation>
</comment>
<feature type="domain" description="Protein kinase" evidence="15">
    <location>
        <begin position="1012"/>
        <end position="1332"/>
    </location>
</feature>
<feature type="binding site" evidence="11">
    <location>
        <position position="1143"/>
    </location>
    <ligand>
        <name>Mg(2+)</name>
        <dbReference type="ChEBI" id="CHEBI:18420"/>
    </ligand>
</feature>
<feature type="transmembrane region" description="Helical" evidence="14">
    <location>
        <begin position="12"/>
        <end position="31"/>
    </location>
</feature>
<keyword evidence="17" id="KW-1185">Reference proteome</keyword>
<feature type="binding site" evidence="11">
    <location>
        <position position="1156"/>
    </location>
    <ligand>
        <name>Mg(2+)</name>
        <dbReference type="ChEBI" id="CHEBI:18420"/>
    </ligand>
</feature>
<gene>
    <name evidence="16" type="ORF">C9374_000448</name>
</gene>
<keyword evidence="14" id="KW-0812">Transmembrane</keyword>
<dbReference type="EMBL" id="PYSW02000010">
    <property type="protein sequence ID" value="KAG2388284.1"/>
    <property type="molecule type" value="Genomic_DNA"/>
</dbReference>
<evidence type="ECO:0000313" key="17">
    <source>
        <dbReference type="Proteomes" id="UP000816034"/>
    </source>
</evidence>
<evidence type="ECO:0000256" key="11">
    <source>
        <dbReference type="PIRSR" id="PIRSR000615-3"/>
    </source>
</evidence>
<dbReference type="NCBIfam" id="TIGR01376">
    <property type="entry name" value="POMP_repeat"/>
    <property type="match status" value="1"/>
</dbReference>
<keyword evidence="6 12" id="KW-0547">Nucleotide-binding</keyword>
<dbReference type="RefSeq" id="XP_044552276.1">
    <property type="nucleotide sequence ID" value="XM_044694123.1"/>
</dbReference>
<dbReference type="SUPFAM" id="SSF56112">
    <property type="entry name" value="Protein kinase-like (PK-like)"/>
    <property type="match status" value="1"/>
</dbReference>
<dbReference type="InterPro" id="IPR051681">
    <property type="entry name" value="Ser/Thr_Kinases-Pseudokinases"/>
</dbReference>
<evidence type="ECO:0000256" key="4">
    <source>
        <dbReference type="ARBA" id="ARBA00022525"/>
    </source>
</evidence>
<accession>A0AA88KNR0</accession>
<dbReference type="InterPro" id="IPR006626">
    <property type="entry name" value="PbH1"/>
</dbReference>
<feature type="active site" description="Proton acceptor" evidence="10">
    <location>
        <position position="1138"/>
    </location>
</feature>
<evidence type="ECO:0000256" key="10">
    <source>
        <dbReference type="PIRSR" id="PIRSR000615-1"/>
    </source>
</evidence>
<dbReference type="InterPro" id="IPR008271">
    <property type="entry name" value="Ser/Thr_kinase_AS"/>
</dbReference>
<proteinExistence type="predicted"/>
<dbReference type="PANTHER" id="PTHR44329">
    <property type="entry name" value="SERINE/THREONINE-PROTEIN KINASE TNNI3K-RELATED"/>
    <property type="match status" value="1"/>
</dbReference>